<dbReference type="AlphaFoldDB" id="A0A1V9G9B6"/>
<dbReference type="Proteomes" id="UP000192796">
    <property type="component" value="Unassembled WGS sequence"/>
</dbReference>
<dbReference type="RefSeq" id="WP_081144930.1">
    <property type="nucleotide sequence ID" value="NZ_LVYD01000001.1"/>
</dbReference>
<keyword evidence="3" id="KW-1185">Reference proteome</keyword>
<dbReference type="GO" id="GO:0009307">
    <property type="term" value="P:DNA restriction-modification system"/>
    <property type="evidence" value="ECO:0007669"/>
    <property type="project" value="InterPro"/>
</dbReference>
<dbReference type="Gene3D" id="3.40.1350.10">
    <property type="match status" value="1"/>
</dbReference>
<dbReference type="PANTHER" id="PTHR30015:SF7">
    <property type="entry name" value="TYPE IV METHYL-DIRECTED RESTRICTION ENZYME ECOKMRR"/>
    <property type="match status" value="1"/>
</dbReference>
<evidence type="ECO:0000313" key="3">
    <source>
        <dbReference type="Proteomes" id="UP000192796"/>
    </source>
</evidence>
<protein>
    <recommendedName>
        <fullName evidence="1">Restriction endonuclease type IV Mrr domain-containing protein</fullName>
    </recommendedName>
</protein>
<sequence>MKKMPDNIEISPEEFEKLVHEYLLEAGKGLKKFEAVHDVKMQAHDGTYQIDIKATFEAINCDIVILIECKRHSAPIKREIVQVLNDKVRSLGAHKGILFSTSPFQGGAKTYAQEHGIATVQLIEGRFTYVTKAAGEQEFNPPFWANIPKYVGQFEYASGSYYLLQPGYIDKLSEFIFIDGKEYQKN</sequence>
<dbReference type="InterPro" id="IPR007560">
    <property type="entry name" value="Restrct_endonuc_IV_Mrr"/>
</dbReference>
<dbReference type="PANTHER" id="PTHR30015">
    <property type="entry name" value="MRR RESTRICTION SYSTEM PROTEIN"/>
    <property type="match status" value="1"/>
</dbReference>
<dbReference type="Pfam" id="PF04471">
    <property type="entry name" value="Mrr_cat"/>
    <property type="match status" value="1"/>
</dbReference>
<reference evidence="2 3" key="1">
    <citation type="submission" date="2016-03" db="EMBL/GenBank/DDBJ databases">
        <title>Niastella vici sp. nov., isolated from farmland soil.</title>
        <authorList>
            <person name="Chen L."/>
            <person name="Wang D."/>
            <person name="Yang S."/>
            <person name="Wang G."/>
        </authorList>
    </citation>
    <scope>NUCLEOTIDE SEQUENCE [LARGE SCALE GENOMIC DNA]</scope>
    <source>
        <strain evidence="2 3">DJ57</strain>
    </source>
</reference>
<comment type="caution">
    <text evidence="2">The sequence shown here is derived from an EMBL/GenBank/DDBJ whole genome shotgun (WGS) entry which is preliminary data.</text>
</comment>
<dbReference type="InterPro" id="IPR011335">
    <property type="entry name" value="Restrct_endonuc-II-like"/>
</dbReference>
<proteinExistence type="predicted"/>
<accession>A0A1V9G9B6</accession>
<dbReference type="InterPro" id="IPR052906">
    <property type="entry name" value="Type_IV_Methyl-Rstrct_Enzyme"/>
</dbReference>
<dbReference type="EMBL" id="LVYD01000001">
    <property type="protein sequence ID" value="OQP67235.1"/>
    <property type="molecule type" value="Genomic_DNA"/>
</dbReference>
<evidence type="ECO:0000313" key="2">
    <source>
        <dbReference type="EMBL" id="OQP67235.1"/>
    </source>
</evidence>
<dbReference type="GO" id="GO:0003677">
    <property type="term" value="F:DNA binding"/>
    <property type="evidence" value="ECO:0007669"/>
    <property type="project" value="InterPro"/>
</dbReference>
<organism evidence="2 3">
    <name type="scientific">Niastella vici</name>
    <dbReference type="NCBI Taxonomy" id="1703345"/>
    <lineage>
        <taxon>Bacteria</taxon>
        <taxon>Pseudomonadati</taxon>
        <taxon>Bacteroidota</taxon>
        <taxon>Chitinophagia</taxon>
        <taxon>Chitinophagales</taxon>
        <taxon>Chitinophagaceae</taxon>
        <taxon>Niastella</taxon>
    </lineage>
</organism>
<name>A0A1V9G9B6_9BACT</name>
<dbReference type="STRING" id="1703345.A3860_02425"/>
<feature type="domain" description="Restriction endonuclease type IV Mrr" evidence="1">
    <location>
        <begin position="9"/>
        <end position="125"/>
    </location>
</feature>
<dbReference type="OrthoDB" id="744987at2"/>
<evidence type="ECO:0000259" key="1">
    <source>
        <dbReference type="Pfam" id="PF04471"/>
    </source>
</evidence>
<dbReference type="InterPro" id="IPR011856">
    <property type="entry name" value="tRNA_endonuc-like_dom_sf"/>
</dbReference>
<dbReference type="GO" id="GO:0015666">
    <property type="term" value="F:restriction endodeoxyribonuclease activity"/>
    <property type="evidence" value="ECO:0007669"/>
    <property type="project" value="TreeGrafter"/>
</dbReference>
<gene>
    <name evidence="2" type="ORF">A3860_02425</name>
</gene>
<dbReference type="SUPFAM" id="SSF52980">
    <property type="entry name" value="Restriction endonuclease-like"/>
    <property type="match status" value="1"/>
</dbReference>